<organism evidence="2 3">
    <name type="scientific">Sulfitobacter alexandrii</name>
    <dbReference type="NCBI Taxonomy" id="1917485"/>
    <lineage>
        <taxon>Bacteria</taxon>
        <taxon>Pseudomonadati</taxon>
        <taxon>Pseudomonadota</taxon>
        <taxon>Alphaproteobacteria</taxon>
        <taxon>Rhodobacterales</taxon>
        <taxon>Roseobacteraceae</taxon>
        <taxon>Sulfitobacter</taxon>
    </lineage>
</organism>
<dbReference type="SUPFAM" id="SSF50475">
    <property type="entry name" value="FMN-binding split barrel"/>
    <property type="match status" value="1"/>
</dbReference>
<feature type="domain" description="Pyridoxamine 5'-phosphate oxidase N-terminal" evidence="1">
    <location>
        <begin position="10"/>
        <end position="131"/>
    </location>
</feature>
<dbReference type="Proteomes" id="UP000181897">
    <property type="component" value="Chromosome"/>
</dbReference>
<gene>
    <name evidence="2" type="ORF">BOO69_06495</name>
</gene>
<dbReference type="Pfam" id="PF01243">
    <property type="entry name" value="PNPOx_N"/>
    <property type="match status" value="1"/>
</dbReference>
<evidence type="ECO:0000313" key="2">
    <source>
        <dbReference type="EMBL" id="APE43101.1"/>
    </source>
</evidence>
<protein>
    <submittedName>
        <fullName evidence="2">Pyridoxamine 5'-phosphate oxidase</fullName>
    </submittedName>
</protein>
<evidence type="ECO:0000313" key="3">
    <source>
        <dbReference type="Proteomes" id="UP000181897"/>
    </source>
</evidence>
<reference evidence="2 3" key="1">
    <citation type="submission" date="2016-11" db="EMBL/GenBank/DDBJ databases">
        <title>Complete genome sequence of Sulfitobacter sp. AM1-D1, a toxic bacteria associated with marine dinoflagellate Alexandrium minutum in East China Sea.</title>
        <authorList>
            <person name="Yang Q."/>
            <person name="Zhang X."/>
            <person name="Tian X."/>
        </authorList>
    </citation>
    <scope>NUCLEOTIDE SEQUENCE [LARGE SCALE GENOMIC DNA]</scope>
    <source>
        <strain evidence="2 3">AM1-D1</strain>
    </source>
</reference>
<dbReference type="KEGG" id="suam:BOO69_06495"/>
<dbReference type="PANTHER" id="PTHR39336:SF1">
    <property type="entry name" value="PYRIDOXAMINE PHOSPHATE OXIDASE FAMILY PROTEIN (AFU_ORTHOLOGUE AFUA_6G11440)"/>
    <property type="match status" value="1"/>
</dbReference>
<dbReference type="OrthoDB" id="115989at2"/>
<dbReference type="AlphaFoldDB" id="A0A1J0WFK4"/>
<dbReference type="RefSeq" id="WP_071971371.1">
    <property type="nucleotide sequence ID" value="NZ_CP018076.1"/>
</dbReference>
<dbReference type="EMBL" id="CP018076">
    <property type="protein sequence ID" value="APE43101.1"/>
    <property type="molecule type" value="Genomic_DNA"/>
</dbReference>
<evidence type="ECO:0000259" key="1">
    <source>
        <dbReference type="Pfam" id="PF01243"/>
    </source>
</evidence>
<dbReference type="STRING" id="1917485.BOO69_06495"/>
<dbReference type="Gene3D" id="2.30.110.10">
    <property type="entry name" value="Electron Transport, Fmn-binding Protein, Chain A"/>
    <property type="match status" value="1"/>
</dbReference>
<sequence>MAKQFDSISADHRQFIEAQHIFFCGTAAAEGRVNVSPKGMDSLRVLDPNRIVWRNLTGSGNETAAHLAQVNRMTLMWCGFETRPMILRAYGSARTLHPRDHAFAELNAAFPPDPGARQIYDLTVDLVQTSCGFAVPFFDHKAPREVLRKWSEDKGPDGVAAYWRERNLNSIDGLPTHILGDTDA</sequence>
<name>A0A1J0WFK4_9RHOB</name>
<dbReference type="InterPro" id="IPR012349">
    <property type="entry name" value="Split_barrel_FMN-bd"/>
</dbReference>
<accession>A0A1J0WFK4</accession>
<keyword evidence="3" id="KW-1185">Reference proteome</keyword>
<dbReference type="PANTHER" id="PTHR39336">
    <property type="entry name" value="PYRIDOXAMINE PHOSPHATE OXIDASE FAMILY PROTEIN (AFU_ORTHOLOGUE AFUA_6G11440)"/>
    <property type="match status" value="1"/>
</dbReference>
<dbReference type="InterPro" id="IPR011576">
    <property type="entry name" value="Pyridox_Oxase_N"/>
</dbReference>
<proteinExistence type="predicted"/>